<dbReference type="OrthoDB" id="6149831at2759"/>
<proteinExistence type="predicted"/>
<dbReference type="Proteomes" id="UP000000304">
    <property type="component" value="Chromosome 2L"/>
</dbReference>
<evidence type="ECO:0000259" key="4">
    <source>
        <dbReference type="PROSITE" id="PS50021"/>
    </source>
</evidence>
<dbReference type="InterPro" id="IPR032675">
    <property type="entry name" value="LRR_dom_sf"/>
</dbReference>
<dbReference type="CDD" id="cd21205">
    <property type="entry name" value="CH_LRCH"/>
    <property type="match status" value="1"/>
</dbReference>
<keyword evidence="6" id="KW-1185">Reference proteome</keyword>
<feature type="compositionally biased region" description="Polar residues" evidence="3">
    <location>
        <begin position="458"/>
        <end position="471"/>
    </location>
</feature>
<dbReference type="SUPFAM" id="SSF52058">
    <property type="entry name" value="L domain-like"/>
    <property type="match status" value="1"/>
</dbReference>
<dbReference type="GO" id="GO:0005938">
    <property type="term" value="C:cell cortex"/>
    <property type="evidence" value="ECO:0007669"/>
    <property type="project" value="EnsemblMetazoa"/>
</dbReference>
<keyword evidence="1" id="KW-0433">Leucine-rich repeat</keyword>
<feature type="region of interest" description="Disordered" evidence="3">
    <location>
        <begin position="234"/>
        <end position="309"/>
    </location>
</feature>
<feature type="region of interest" description="Disordered" evidence="3">
    <location>
        <begin position="350"/>
        <end position="381"/>
    </location>
</feature>
<feature type="compositionally biased region" description="Low complexity" evidence="3">
    <location>
        <begin position="45"/>
        <end position="57"/>
    </location>
</feature>
<feature type="compositionally biased region" description="Gly residues" evidence="3">
    <location>
        <begin position="34"/>
        <end position="44"/>
    </location>
</feature>
<protein>
    <submittedName>
        <fullName evidence="5">GD21875</fullName>
    </submittedName>
</protein>
<evidence type="ECO:0000256" key="2">
    <source>
        <dbReference type="ARBA" id="ARBA00022737"/>
    </source>
</evidence>
<feature type="region of interest" description="Disordered" evidence="3">
    <location>
        <begin position="1048"/>
        <end position="1074"/>
    </location>
</feature>
<dbReference type="Gene3D" id="1.10.418.10">
    <property type="entry name" value="Calponin-like domain"/>
    <property type="match status" value="1"/>
</dbReference>
<dbReference type="HOGENOM" id="CLU_008231_2_0_1"/>
<dbReference type="InterPro" id="IPR001715">
    <property type="entry name" value="CH_dom"/>
</dbReference>
<dbReference type="SMART" id="SM00364">
    <property type="entry name" value="LRR_BAC"/>
    <property type="match status" value="3"/>
</dbReference>
<feature type="compositionally biased region" description="Basic and acidic residues" evidence="3">
    <location>
        <begin position="290"/>
        <end position="307"/>
    </location>
</feature>
<accession>B4Q7X2</accession>
<dbReference type="FunFam" id="1.10.418.10:FF:000081">
    <property type="entry name" value="Leucine-rich-repeats and calponin homology domain protein, isoform C"/>
    <property type="match status" value="1"/>
</dbReference>
<dbReference type="SMART" id="SM00369">
    <property type="entry name" value="LRR_TYP"/>
    <property type="match status" value="4"/>
</dbReference>
<reference evidence="5 6" key="1">
    <citation type="journal article" date="2007" name="Nature">
        <title>Evolution of genes and genomes on the Drosophila phylogeny.</title>
        <authorList>
            <consortium name="Drosophila 12 Genomes Consortium"/>
            <person name="Clark A.G."/>
            <person name="Eisen M.B."/>
            <person name="Smith D.R."/>
            <person name="Bergman C.M."/>
            <person name="Oliver B."/>
            <person name="Markow T.A."/>
            <person name="Kaufman T.C."/>
            <person name="Kellis M."/>
            <person name="Gelbart W."/>
            <person name="Iyer V.N."/>
            <person name="Pollard D.A."/>
            <person name="Sackton T.B."/>
            <person name="Larracuente A.M."/>
            <person name="Singh N.D."/>
            <person name="Abad J.P."/>
            <person name="Abt D.N."/>
            <person name="Adryan B."/>
            <person name="Aguade M."/>
            <person name="Akashi H."/>
            <person name="Anderson W.W."/>
            <person name="Aquadro C.F."/>
            <person name="Ardell D.H."/>
            <person name="Arguello R."/>
            <person name="Artieri C.G."/>
            <person name="Barbash D.A."/>
            <person name="Barker D."/>
            <person name="Barsanti P."/>
            <person name="Batterham P."/>
            <person name="Batzoglou S."/>
            <person name="Begun D."/>
            <person name="Bhutkar A."/>
            <person name="Blanco E."/>
            <person name="Bosak S.A."/>
            <person name="Bradley R.K."/>
            <person name="Brand A.D."/>
            <person name="Brent M.R."/>
            <person name="Brooks A.N."/>
            <person name="Brown R.H."/>
            <person name="Butlin R.K."/>
            <person name="Caggese C."/>
            <person name="Calvi B.R."/>
            <person name="Bernardo de Carvalho A."/>
            <person name="Caspi A."/>
            <person name="Castrezana S."/>
            <person name="Celniker S.E."/>
            <person name="Chang J.L."/>
            <person name="Chapple C."/>
            <person name="Chatterji S."/>
            <person name="Chinwalla A."/>
            <person name="Civetta A."/>
            <person name="Clifton S.W."/>
            <person name="Comeron J.M."/>
            <person name="Costello J.C."/>
            <person name="Coyne J.A."/>
            <person name="Daub J."/>
            <person name="David R.G."/>
            <person name="Delcher A.L."/>
            <person name="Delehaunty K."/>
            <person name="Do C.B."/>
            <person name="Ebling H."/>
            <person name="Edwards K."/>
            <person name="Eickbush T."/>
            <person name="Evans J.D."/>
            <person name="Filipski A."/>
            <person name="Findeiss S."/>
            <person name="Freyhult E."/>
            <person name="Fulton L."/>
            <person name="Fulton R."/>
            <person name="Garcia A.C."/>
            <person name="Gardiner A."/>
            <person name="Garfield D.A."/>
            <person name="Garvin B.E."/>
            <person name="Gibson G."/>
            <person name="Gilbert D."/>
            <person name="Gnerre S."/>
            <person name="Godfrey J."/>
            <person name="Good R."/>
            <person name="Gotea V."/>
            <person name="Gravely B."/>
            <person name="Greenberg A.J."/>
            <person name="Griffiths-Jones S."/>
            <person name="Gross S."/>
            <person name="Guigo R."/>
            <person name="Gustafson E.A."/>
            <person name="Haerty W."/>
            <person name="Hahn M.W."/>
            <person name="Halligan D.L."/>
            <person name="Halpern A.L."/>
            <person name="Halter G.M."/>
            <person name="Han M.V."/>
            <person name="Heger A."/>
            <person name="Hillier L."/>
            <person name="Hinrichs A.S."/>
            <person name="Holmes I."/>
            <person name="Hoskins R.A."/>
            <person name="Hubisz M.J."/>
            <person name="Hultmark D."/>
            <person name="Huntley M.A."/>
            <person name="Jaffe D.B."/>
            <person name="Jagadeeshan S."/>
            <person name="Jeck W.R."/>
            <person name="Johnson J."/>
            <person name="Jones C.D."/>
            <person name="Jordan W.C."/>
            <person name="Karpen G.H."/>
            <person name="Kataoka E."/>
            <person name="Keightley P.D."/>
            <person name="Kheradpour P."/>
            <person name="Kirkness E.F."/>
            <person name="Koerich L.B."/>
            <person name="Kristiansen K."/>
            <person name="Kudrna D."/>
            <person name="Kulathinal R.J."/>
            <person name="Kumar S."/>
            <person name="Kwok R."/>
            <person name="Lander E."/>
            <person name="Langley C.H."/>
            <person name="Lapoint R."/>
            <person name="Lazzaro B.P."/>
            <person name="Lee S.J."/>
            <person name="Levesque L."/>
            <person name="Li R."/>
            <person name="Lin C.F."/>
            <person name="Lin M.F."/>
            <person name="Lindblad-Toh K."/>
            <person name="Llopart A."/>
            <person name="Long M."/>
            <person name="Low L."/>
            <person name="Lozovsky E."/>
            <person name="Lu J."/>
            <person name="Luo M."/>
            <person name="Machado C.A."/>
            <person name="Makalowski W."/>
            <person name="Marzo M."/>
            <person name="Matsuda M."/>
            <person name="Matzkin L."/>
            <person name="McAllister B."/>
            <person name="McBride C.S."/>
            <person name="McKernan B."/>
            <person name="McKernan K."/>
            <person name="Mendez-Lago M."/>
            <person name="Minx P."/>
            <person name="Mollenhauer M.U."/>
            <person name="Montooth K."/>
            <person name="Mount S.M."/>
            <person name="Mu X."/>
            <person name="Myers E."/>
            <person name="Negre B."/>
            <person name="Newfeld S."/>
            <person name="Nielsen R."/>
            <person name="Noor M.A."/>
            <person name="O'Grady P."/>
            <person name="Pachter L."/>
            <person name="Papaceit M."/>
            <person name="Parisi M.J."/>
            <person name="Parisi M."/>
            <person name="Parts L."/>
            <person name="Pedersen J.S."/>
            <person name="Pesole G."/>
            <person name="Phillippy A.M."/>
            <person name="Ponting C.P."/>
            <person name="Pop M."/>
            <person name="Porcelli D."/>
            <person name="Powell J.R."/>
            <person name="Prohaska S."/>
            <person name="Pruitt K."/>
            <person name="Puig M."/>
            <person name="Quesneville H."/>
            <person name="Ram K.R."/>
            <person name="Rand D."/>
            <person name="Rasmussen M.D."/>
            <person name="Reed L.K."/>
            <person name="Reenan R."/>
            <person name="Reily A."/>
            <person name="Remington K.A."/>
            <person name="Rieger T.T."/>
            <person name="Ritchie M.G."/>
            <person name="Robin C."/>
            <person name="Rogers Y.H."/>
            <person name="Rohde C."/>
            <person name="Rozas J."/>
            <person name="Rubenfield M.J."/>
            <person name="Ruiz A."/>
            <person name="Russo S."/>
            <person name="Salzberg S.L."/>
            <person name="Sanchez-Gracia A."/>
            <person name="Saranga D.J."/>
            <person name="Sato H."/>
            <person name="Schaeffer S.W."/>
            <person name="Schatz M.C."/>
            <person name="Schlenke T."/>
            <person name="Schwartz R."/>
            <person name="Segarra C."/>
            <person name="Singh R.S."/>
            <person name="Sirot L."/>
            <person name="Sirota M."/>
            <person name="Sisneros N.B."/>
            <person name="Smith C.D."/>
            <person name="Smith T.F."/>
            <person name="Spieth J."/>
            <person name="Stage D.E."/>
            <person name="Stark A."/>
            <person name="Stephan W."/>
            <person name="Strausberg R.L."/>
            <person name="Strempel S."/>
            <person name="Sturgill D."/>
            <person name="Sutton G."/>
            <person name="Sutton G.G."/>
            <person name="Tao W."/>
            <person name="Teichmann S."/>
            <person name="Tobari Y.N."/>
            <person name="Tomimura Y."/>
            <person name="Tsolas J.M."/>
            <person name="Valente V.L."/>
            <person name="Venter E."/>
            <person name="Venter J.C."/>
            <person name="Vicario S."/>
            <person name="Vieira F.G."/>
            <person name="Vilella A.J."/>
            <person name="Villasante A."/>
            <person name="Walenz B."/>
            <person name="Wang J."/>
            <person name="Wasserman M."/>
            <person name="Watts T."/>
            <person name="Wilson D."/>
            <person name="Wilson R.K."/>
            <person name="Wing R.A."/>
            <person name="Wolfner M.F."/>
            <person name="Wong A."/>
            <person name="Wong G.K."/>
            <person name="Wu C.I."/>
            <person name="Wu G."/>
            <person name="Yamamoto D."/>
            <person name="Yang H.P."/>
            <person name="Yang S.P."/>
            <person name="Yorke J.A."/>
            <person name="Yoshida K."/>
            <person name="Zdobnov E."/>
            <person name="Zhang P."/>
            <person name="Zhang Y."/>
            <person name="Zimin A.V."/>
            <person name="Baldwin J."/>
            <person name="Abdouelleil A."/>
            <person name="Abdulkadir J."/>
            <person name="Abebe A."/>
            <person name="Abera B."/>
            <person name="Abreu J."/>
            <person name="Acer S.C."/>
            <person name="Aftuck L."/>
            <person name="Alexander A."/>
            <person name="An P."/>
            <person name="Anderson E."/>
            <person name="Anderson S."/>
            <person name="Arachi H."/>
            <person name="Azer M."/>
            <person name="Bachantsang P."/>
            <person name="Barry A."/>
            <person name="Bayul T."/>
            <person name="Berlin A."/>
            <person name="Bessette D."/>
            <person name="Bloom T."/>
            <person name="Blye J."/>
            <person name="Boguslavskiy L."/>
            <person name="Bonnet C."/>
            <person name="Boukhgalter B."/>
            <person name="Bourzgui I."/>
            <person name="Brown A."/>
            <person name="Cahill P."/>
            <person name="Channer S."/>
            <person name="Cheshatsang Y."/>
            <person name="Chuda L."/>
            <person name="Citroen M."/>
            <person name="Collymore A."/>
            <person name="Cooke P."/>
            <person name="Costello M."/>
            <person name="D'Aco K."/>
            <person name="Daza R."/>
            <person name="De Haan G."/>
            <person name="DeGray S."/>
            <person name="DeMaso C."/>
            <person name="Dhargay N."/>
            <person name="Dooley K."/>
            <person name="Dooley E."/>
            <person name="Doricent M."/>
            <person name="Dorje P."/>
            <person name="Dorjee K."/>
            <person name="Dupes A."/>
            <person name="Elong R."/>
            <person name="Falk J."/>
            <person name="Farina A."/>
            <person name="Faro S."/>
            <person name="Ferguson D."/>
            <person name="Fisher S."/>
            <person name="Foley C.D."/>
            <person name="Franke A."/>
            <person name="Friedrich D."/>
            <person name="Gadbois L."/>
            <person name="Gearin G."/>
            <person name="Gearin C.R."/>
            <person name="Giannoukos G."/>
            <person name="Goode T."/>
            <person name="Graham J."/>
            <person name="Grandbois E."/>
            <person name="Grewal S."/>
            <person name="Gyaltsen K."/>
            <person name="Hafez N."/>
            <person name="Hagos B."/>
            <person name="Hall J."/>
            <person name="Henson C."/>
            <person name="Hollinger A."/>
            <person name="Honan T."/>
            <person name="Huard M.D."/>
            <person name="Hughes L."/>
            <person name="Hurhula B."/>
            <person name="Husby M.E."/>
            <person name="Kamat A."/>
            <person name="Kanga B."/>
            <person name="Kashin S."/>
            <person name="Khazanovich D."/>
            <person name="Kisner P."/>
            <person name="Lance K."/>
            <person name="Lara M."/>
            <person name="Lee W."/>
            <person name="Lennon N."/>
            <person name="Letendre F."/>
            <person name="LeVine R."/>
            <person name="Lipovsky A."/>
            <person name="Liu X."/>
            <person name="Liu J."/>
            <person name="Liu S."/>
            <person name="Lokyitsang T."/>
            <person name="Lokyitsang Y."/>
            <person name="Lubonja R."/>
            <person name="Lui A."/>
            <person name="MacDonald P."/>
            <person name="Magnisalis V."/>
            <person name="Maru K."/>
            <person name="Matthews C."/>
            <person name="McCusker W."/>
            <person name="McDonough S."/>
            <person name="Mehta T."/>
            <person name="Meldrim J."/>
            <person name="Meneus L."/>
            <person name="Mihai O."/>
            <person name="Mihalev A."/>
            <person name="Mihova T."/>
            <person name="Mittelman R."/>
            <person name="Mlenga V."/>
            <person name="Montmayeur A."/>
            <person name="Mulrain L."/>
            <person name="Navidi A."/>
            <person name="Naylor J."/>
            <person name="Negash T."/>
            <person name="Nguyen T."/>
            <person name="Nguyen N."/>
            <person name="Nicol R."/>
            <person name="Norbu C."/>
            <person name="Norbu N."/>
            <person name="Novod N."/>
            <person name="O'Neill B."/>
            <person name="Osman S."/>
            <person name="Markiewicz E."/>
            <person name="Oyono O.L."/>
            <person name="Patti C."/>
            <person name="Phunkhang P."/>
            <person name="Pierre F."/>
            <person name="Priest M."/>
            <person name="Raghuraman S."/>
            <person name="Rege F."/>
            <person name="Reyes R."/>
            <person name="Rise C."/>
            <person name="Rogov P."/>
            <person name="Ross K."/>
            <person name="Ryan E."/>
            <person name="Settipalli S."/>
            <person name="Shea T."/>
            <person name="Sherpa N."/>
            <person name="Shi L."/>
            <person name="Shih D."/>
            <person name="Sparrow T."/>
            <person name="Spaulding J."/>
            <person name="Stalker J."/>
            <person name="Stange-Thomann N."/>
            <person name="Stavropoulos S."/>
            <person name="Stone C."/>
            <person name="Strader C."/>
            <person name="Tesfaye S."/>
            <person name="Thomson T."/>
            <person name="Thoulutsang Y."/>
            <person name="Thoulutsang D."/>
            <person name="Topham K."/>
            <person name="Topping I."/>
            <person name="Tsamla T."/>
            <person name="Vassiliev H."/>
            <person name="Vo A."/>
            <person name="Wangchuk T."/>
            <person name="Wangdi T."/>
            <person name="Weiand M."/>
            <person name="Wilkinson J."/>
            <person name="Wilson A."/>
            <person name="Yadav S."/>
            <person name="Young G."/>
            <person name="Yu Q."/>
            <person name="Zembek L."/>
            <person name="Zhong D."/>
            <person name="Zimmer A."/>
            <person name="Zwirko Z."/>
            <person name="Jaffe D.B."/>
            <person name="Alvarez P."/>
            <person name="Brockman W."/>
            <person name="Butler J."/>
            <person name="Chin C."/>
            <person name="Gnerre S."/>
            <person name="Grabherr M."/>
            <person name="Kleber M."/>
            <person name="Mauceli E."/>
            <person name="MacCallum I."/>
        </authorList>
    </citation>
    <scope>NUCLEOTIDE SEQUENCE [LARGE SCALE GENOMIC DNA]</scope>
    <source>
        <strain evidence="6">white501</strain>
    </source>
</reference>
<feature type="region of interest" description="Disordered" evidence="3">
    <location>
        <begin position="27"/>
        <end position="57"/>
    </location>
</feature>
<dbReference type="Gene3D" id="3.80.10.10">
    <property type="entry name" value="Ribonuclease Inhibitor"/>
    <property type="match status" value="1"/>
</dbReference>
<dbReference type="SUPFAM" id="SSF47576">
    <property type="entry name" value="Calponin-homology domain, CH-domain"/>
    <property type="match status" value="1"/>
</dbReference>
<organism evidence="5 6">
    <name type="scientific">Drosophila simulans</name>
    <name type="common">Fruit fly</name>
    <dbReference type="NCBI Taxonomy" id="7240"/>
    <lineage>
        <taxon>Eukaryota</taxon>
        <taxon>Metazoa</taxon>
        <taxon>Ecdysozoa</taxon>
        <taxon>Arthropoda</taxon>
        <taxon>Hexapoda</taxon>
        <taxon>Insecta</taxon>
        <taxon>Pterygota</taxon>
        <taxon>Neoptera</taxon>
        <taxon>Endopterygota</taxon>
        <taxon>Diptera</taxon>
        <taxon>Brachycera</taxon>
        <taxon>Muscomorpha</taxon>
        <taxon>Ephydroidea</taxon>
        <taxon>Drosophilidae</taxon>
        <taxon>Drosophila</taxon>
        <taxon>Sophophora</taxon>
    </lineage>
</organism>
<name>B4Q7X2_DROSI</name>
<dbReference type="STRING" id="7240.B4Q7X2"/>
<dbReference type="OMA" id="NEDMEIR"/>
<evidence type="ECO:0000313" key="5">
    <source>
        <dbReference type="EMBL" id="EDX05305.1"/>
    </source>
</evidence>
<feature type="compositionally biased region" description="Polar residues" evidence="3">
    <location>
        <begin position="350"/>
        <end position="360"/>
    </location>
</feature>
<dbReference type="InterPro" id="IPR001611">
    <property type="entry name" value="Leu-rich_rpt"/>
</dbReference>
<sequence>MAATVYQRLHSVAVGVGSAAGSAIGSGTASLPGSGTGSRSGIGNAGNTSSSTSSALLSHSQLTRSLERILEKAHFSGETDPDQSQAEGLSQDWNEVLTYRHRHRSRIEQVLLVSNNRLSSLPDELGRLDQTLTDLDASYNQLANLPARLGELRSLRSLSLRSNLLLYLPRELTCLSLISLDVSNNKIASLPLEIRHMSTLVELQLENNPLTSPPASLCMRGLVHVFKFLETQATKDEKGSRSGGNYDGYTTLRRAPRHNSSGNVLEASTTGSTNNQRRHQVDSGYNTSDGLDKRWSHDAPAKSKTDSPLHCVSNSAAATLPRTQPSAVHSQADLMDASLTSSTSTIVDESLTLSPTSSPCKLSYAHSNSSSNGSSPDQDDDIMLDHQERTVHHANGKSGKGLGNIQTYKEYKEALKQQRNQEISVYKQKHPNANHSPNDDEDLSPSPPGISNGSSSNTLPKSIMKQNSNQIGHNGNGNGSANGNGVDDVVIPKKPIQKVIPSRITEIKPASTSGIPSANSSDCLGYVKPQSPMKNGTSKFNTSNGGGVQPTVGVVSSTTIKSPVSSTTKLGTVKTHRSVTWNHDIPAEKLSFTMRREFDRQREETELMSQLRTIIETRLKMTLPVDIASALTDGVILCHLANYVRPRSVASIHVPSPGVNKLTMARCRRNVDNFLEACRRIGVDEELICSCEDVVPQIEPRQPQLPRADDDYDADVYVQDDGSISRSNDSSHLQCSDECNSSSNHINRVPNALALLRTVSALIVMDENPYHQQLHHHLQLQLEQQHFEQEQFSEPTTCSQQQEQMLLLQQQQQQLEHVLYENGQPRAENDDGVEDRDDDIGKRQQQLATVGQMLLKAKQKTYEKIKHNLLSAHGQHNFQGNNNNRMLHTIVENEHDVAAAGPAGHYQIIDEKQEEEPYQPKSEDLKDAAALGNATKEAISKRIEFFEQQKSGKPKLEVFSIYLPKEKTKELELEQKIKAKTNEAGSSILKHDSHTLTVILSCVFIATFLWLNLICCAADVLEGKGAVQVAITVGELFRLHGNGGCGSGNSSGAATPTKSPTRTTRATMSPTPLA</sequence>
<evidence type="ECO:0000256" key="1">
    <source>
        <dbReference type="ARBA" id="ARBA00022614"/>
    </source>
</evidence>
<gene>
    <name evidence="5" type="primary">Dsim\GD21875</name>
    <name evidence="5" type="ORF">Dsim_GD21875</name>
</gene>
<dbReference type="PhylomeDB" id="B4Q7X2"/>
<dbReference type="PANTHER" id="PTHR48051">
    <property type="match status" value="1"/>
</dbReference>
<dbReference type="InterPro" id="IPR036872">
    <property type="entry name" value="CH_dom_sf"/>
</dbReference>
<dbReference type="InterPro" id="IPR050216">
    <property type="entry name" value="LRR_domain-containing"/>
</dbReference>
<dbReference type="Pfam" id="PF00307">
    <property type="entry name" value="CH"/>
    <property type="match status" value="1"/>
</dbReference>
<dbReference type="AlphaFoldDB" id="B4Q7X2"/>
<evidence type="ECO:0000256" key="3">
    <source>
        <dbReference type="SAM" id="MobiDB-lite"/>
    </source>
</evidence>
<feature type="domain" description="Calponin-homology (CH)" evidence="4">
    <location>
        <begin position="601"/>
        <end position="714"/>
    </location>
</feature>
<dbReference type="GO" id="GO:0032154">
    <property type="term" value="C:cleavage furrow"/>
    <property type="evidence" value="ECO:0007669"/>
    <property type="project" value="EnsemblMetazoa"/>
</dbReference>
<dbReference type="PROSITE" id="PS51450">
    <property type="entry name" value="LRR"/>
    <property type="match status" value="1"/>
</dbReference>
<evidence type="ECO:0000313" key="6">
    <source>
        <dbReference type="Proteomes" id="UP000000304"/>
    </source>
</evidence>
<dbReference type="PROSITE" id="PS50021">
    <property type="entry name" value="CH"/>
    <property type="match status" value="1"/>
</dbReference>
<keyword evidence="2" id="KW-0677">Repeat</keyword>
<dbReference type="EMBL" id="CM000361">
    <property type="protein sequence ID" value="EDX05305.1"/>
    <property type="molecule type" value="Genomic_DNA"/>
</dbReference>
<feature type="compositionally biased region" description="Polar residues" evidence="3">
    <location>
        <begin position="258"/>
        <end position="275"/>
    </location>
</feature>
<dbReference type="PANTHER" id="PTHR48051:SF21">
    <property type="entry name" value="CALPONIN-HOMOLOGY (CH) DOMAIN-CONTAINING PROTEIN"/>
    <property type="match status" value="1"/>
</dbReference>
<dbReference type="InterPro" id="IPR003591">
    <property type="entry name" value="Leu-rich_rpt_typical-subtyp"/>
</dbReference>
<feature type="compositionally biased region" description="Polar residues" evidence="3">
    <location>
        <begin position="1053"/>
        <end position="1074"/>
    </location>
</feature>
<feature type="region of interest" description="Disordered" evidence="3">
    <location>
        <begin position="429"/>
        <end position="489"/>
    </location>
</feature>